<gene>
    <name evidence="1" type="ORF">SDC9_46469</name>
</gene>
<dbReference type="Pfam" id="PF11185">
    <property type="entry name" value="DUF2971"/>
    <property type="match status" value="1"/>
</dbReference>
<proteinExistence type="predicted"/>
<dbReference type="InterPro" id="IPR021352">
    <property type="entry name" value="DUF2971"/>
</dbReference>
<evidence type="ECO:0000313" key="1">
    <source>
        <dbReference type="EMBL" id="MPM00246.1"/>
    </source>
</evidence>
<reference evidence="1" key="1">
    <citation type="submission" date="2019-08" db="EMBL/GenBank/DDBJ databases">
        <authorList>
            <person name="Kucharzyk K."/>
            <person name="Murdoch R.W."/>
            <person name="Higgins S."/>
            <person name="Loffler F."/>
        </authorList>
    </citation>
    <scope>NUCLEOTIDE SEQUENCE</scope>
</reference>
<comment type="caution">
    <text evidence="1">The sequence shown here is derived from an EMBL/GenBank/DDBJ whole genome shotgun (WGS) entry which is preliminary data.</text>
</comment>
<sequence>MKLEDIQYTIPEKPIDEKDFDIEKWRIDNPMDYLKAMFLINTSTNKSEVFKTIYKVTRLYIPDILFKYYSLTDNISLNEQKLRTLEQKKIFMSDTRYLNDPFDNKAYFYKSDELKKYERLAAHDGKLIDDFSSLSKISALTSNHVNSMPMWAHYANNHTGFCVSYDMKKNMPLSSCTFPVQYTDQRIDITSLMVQQVEKMIREIEIQSAKGKKQILLDDLSLVFVSTLFCNIKHLSWSYENEFRCTTGATAEGMPYLSAVPKEIYIGMNCMPTYADRIIKIANTLQIPVYKMIFDELSSDFNLIPKRL</sequence>
<organism evidence="1">
    <name type="scientific">bioreactor metagenome</name>
    <dbReference type="NCBI Taxonomy" id="1076179"/>
    <lineage>
        <taxon>unclassified sequences</taxon>
        <taxon>metagenomes</taxon>
        <taxon>ecological metagenomes</taxon>
    </lineage>
</organism>
<dbReference type="AlphaFoldDB" id="A0A644W8X1"/>
<dbReference type="EMBL" id="VSSQ01000717">
    <property type="protein sequence ID" value="MPM00246.1"/>
    <property type="molecule type" value="Genomic_DNA"/>
</dbReference>
<accession>A0A644W8X1</accession>
<evidence type="ECO:0008006" key="2">
    <source>
        <dbReference type="Google" id="ProtNLM"/>
    </source>
</evidence>
<protein>
    <recommendedName>
        <fullName evidence="2">DUF2971 domain-containing protein</fullName>
    </recommendedName>
</protein>
<name>A0A644W8X1_9ZZZZ</name>